<dbReference type="Gene3D" id="2.120.10.80">
    <property type="entry name" value="Kelch-type beta propeller"/>
    <property type="match status" value="2"/>
</dbReference>
<dbReference type="AlphaFoldDB" id="A0A0F7SQM6"/>
<feature type="signal peptide" evidence="4">
    <location>
        <begin position="1"/>
        <end position="23"/>
    </location>
</feature>
<feature type="region of interest" description="Disordered" evidence="3">
    <location>
        <begin position="583"/>
        <end position="606"/>
    </location>
</feature>
<feature type="compositionally biased region" description="Polar residues" evidence="3">
    <location>
        <begin position="1086"/>
        <end position="1098"/>
    </location>
</feature>
<dbReference type="PANTHER" id="PTHR46093">
    <property type="entry name" value="ACYL-COA-BINDING DOMAIN-CONTAINING PROTEIN 5"/>
    <property type="match status" value="1"/>
</dbReference>
<dbReference type="PANTHER" id="PTHR46093:SF18">
    <property type="entry name" value="FIBRONECTIN TYPE-III DOMAIN-CONTAINING PROTEIN"/>
    <property type="match status" value="1"/>
</dbReference>
<dbReference type="SUPFAM" id="SSF117281">
    <property type="entry name" value="Kelch motif"/>
    <property type="match status" value="1"/>
</dbReference>
<evidence type="ECO:0000256" key="1">
    <source>
        <dbReference type="ARBA" id="ARBA00022441"/>
    </source>
</evidence>
<evidence type="ECO:0000256" key="2">
    <source>
        <dbReference type="ARBA" id="ARBA00022737"/>
    </source>
</evidence>
<keyword evidence="2" id="KW-0677">Repeat</keyword>
<feature type="compositionally biased region" description="Polar residues" evidence="3">
    <location>
        <begin position="537"/>
        <end position="547"/>
    </location>
</feature>
<feature type="compositionally biased region" description="Polar residues" evidence="3">
    <location>
        <begin position="802"/>
        <end position="818"/>
    </location>
</feature>
<feature type="region of interest" description="Disordered" evidence="3">
    <location>
        <begin position="991"/>
        <end position="1038"/>
    </location>
</feature>
<feature type="compositionally biased region" description="Basic and acidic residues" evidence="3">
    <location>
        <begin position="1000"/>
        <end position="1009"/>
    </location>
</feature>
<reference evidence="5" key="1">
    <citation type="submission" date="2014-08" db="EMBL/GenBank/DDBJ databases">
        <authorList>
            <person name="Sharma Rahul"/>
            <person name="Thines Marco"/>
        </authorList>
    </citation>
    <scope>NUCLEOTIDE SEQUENCE</scope>
</reference>
<feature type="compositionally biased region" description="Polar residues" evidence="3">
    <location>
        <begin position="1121"/>
        <end position="1131"/>
    </location>
</feature>
<sequence length="1229" mass="129923">MLALPSLPLFLLLLSSVLGIAHATVSPRWGHSVALLSSSSTLIISSGRTTSVDGQTYTSSPLVTTYLSIPLSSSFDLTSSAELSASTTPALTENQAPGEAWGSAEALDNGNVLIFGGQLSSDASVVAGQDSAWIMTTSNGGPFVQQTSGWGGEPTRRMGGASCTLGTDTYFTAGVQPDGSNNPTLTTYVFSSESSTFTILSGASIPTALISPSLHCLSNGTLLLFGGYSPSLSSLPPLSTAYTLDTSDTNPAWKTITLGKAQNTVPTGRRGHLGVTFGSRNAIFVHGGGTGSNGLEQVVDDAWILDVNEGTWTEIQPTGTAPGKRMDHEGVPIGNSQILFFGGYLTTSAADARLYVYDLVTNSYLSTFTPPSTWASTSVTSSSTDLVAATSSGSSTPSSISAAVILSNAVATATLTSVYTLPTTFVVNTLVTRTSTLTSAGTTYIEFETTSSIATATSVQTETQTLYALSLTNGQASTLTVDKAISTVQTAATQTDSINPATYTGAVAGIGTMSDVSTTGQATSTDSASSATNTTTNGPNRSGSLSSKAKTAIGVGVALTLLSIAAGSGAYFILVRRRKRSNIDDDDDDDDLGNGPDKRRGRYHNLESHEKPGWLRGALTFGGFSGKKESELDGAVREKGFGFWTSHQNGHGGKGHVGSLIAGSEKGRALPVIWNRHPNDRRESMLYDEDSSRFGSWPPYFQRTEEVADDVLTVGSRAAQRGDGENPFEVERIDAEEVEAHGDYGSIGRHVSNQNLGPALAGLSRQKEEMDIGGGRSPFGDDNERENRDMSEDGEGKGLLLSSASQNPREIHPSTRTGGRSMDNPFPIIDPDPLSPSSTSYIYGSYQPYMYEDPFDLSASLIPTSSSPDVMTDREIPRSQRMKFGHGKEALYGAVDTAEHLSVADDLSSNATTSQSLHPYTGYIHHNPTAAYDRMIKPSRSTSTTGWRRALGLRQKSPSSVEESLNRLSPSFTGINAGGLGRFQEIIRDPATPPVLPDLSDDHRKERSLAESGVGRVGKRQQELSLKSMQSGRTATSEQMEQYAHMNIVQRNRATSGSTTMTSSTTPISSPQFEPIEFSPIPPNRSPSSASTPTQKTSVDPFADKSDSSDIDTPPIHKTQRPSIVSTTSSCARPAGGRPKPSGSPFKSLPVRPAPSASKEQRHFPGASAPTTASAPVVPQTRRSVRETVAAFETRTNGPVGGRSRHKVNYVSVPRPKLTIANPDGSLKR</sequence>
<feature type="region of interest" description="Disordered" evidence="3">
    <location>
        <begin position="1051"/>
        <end position="1229"/>
    </location>
</feature>
<feature type="compositionally biased region" description="Low complexity" evidence="3">
    <location>
        <begin position="517"/>
        <end position="536"/>
    </location>
</feature>
<accession>A0A0F7SQM6</accession>
<proteinExistence type="predicted"/>
<dbReference type="InterPro" id="IPR015915">
    <property type="entry name" value="Kelch-typ_b-propeller"/>
</dbReference>
<protein>
    <submittedName>
        <fullName evidence="5">Kelch-type beta propeller</fullName>
    </submittedName>
</protein>
<evidence type="ECO:0000313" key="5">
    <source>
        <dbReference type="EMBL" id="CED82348.1"/>
    </source>
</evidence>
<feature type="compositionally biased region" description="Polar residues" evidence="3">
    <location>
        <begin position="1023"/>
        <end position="1038"/>
    </location>
</feature>
<feature type="compositionally biased region" description="Low complexity" evidence="3">
    <location>
        <begin position="1165"/>
        <end position="1179"/>
    </location>
</feature>
<dbReference type="EMBL" id="LN483124">
    <property type="protein sequence ID" value="CED82348.1"/>
    <property type="molecule type" value="Genomic_DNA"/>
</dbReference>
<keyword evidence="4" id="KW-0732">Signal</keyword>
<keyword evidence="1" id="KW-0880">Kelch repeat</keyword>
<evidence type="ECO:0000256" key="4">
    <source>
        <dbReference type="SAM" id="SignalP"/>
    </source>
</evidence>
<dbReference type="Pfam" id="PF24681">
    <property type="entry name" value="Kelch_KLHDC2_KLHL20_DRC7"/>
    <property type="match status" value="1"/>
</dbReference>
<evidence type="ECO:0000256" key="3">
    <source>
        <dbReference type="SAM" id="MobiDB-lite"/>
    </source>
</evidence>
<organism evidence="5">
    <name type="scientific">Phaffia rhodozyma</name>
    <name type="common">Yeast</name>
    <name type="synonym">Xanthophyllomyces dendrorhous</name>
    <dbReference type="NCBI Taxonomy" id="264483"/>
    <lineage>
        <taxon>Eukaryota</taxon>
        <taxon>Fungi</taxon>
        <taxon>Dikarya</taxon>
        <taxon>Basidiomycota</taxon>
        <taxon>Agaricomycotina</taxon>
        <taxon>Tremellomycetes</taxon>
        <taxon>Cystofilobasidiales</taxon>
        <taxon>Mrakiaceae</taxon>
        <taxon>Phaffia</taxon>
    </lineage>
</organism>
<feature type="compositionally biased region" description="Basic and acidic residues" evidence="3">
    <location>
        <begin position="785"/>
        <end position="796"/>
    </location>
</feature>
<feature type="chain" id="PRO_5002522060" evidence="4">
    <location>
        <begin position="24"/>
        <end position="1229"/>
    </location>
</feature>
<feature type="compositionally biased region" description="Low complexity" evidence="3">
    <location>
        <begin position="1055"/>
        <end position="1070"/>
    </location>
</feature>
<name>A0A0F7SQM6_PHARH</name>
<feature type="region of interest" description="Disordered" evidence="3">
    <location>
        <begin position="517"/>
        <end position="547"/>
    </location>
</feature>
<feature type="region of interest" description="Disordered" evidence="3">
    <location>
        <begin position="764"/>
        <end position="833"/>
    </location>
</feature>